<dbReference type="GeneID" id="7443762"/>
<dbReference type="Proteomes" id="UP000001449">
    <property type="component" value="Chromosome 4"/>
</dbReference>
<accession>B8C073</accession>
<evidence type="ECO:0008006" key="4">
    <source>
        <dbReference type="Google" id="ProtNLM"/>
    </source>
</evidence>
<dbReference type="SUPFAM" id="SSF52087">
    <property type="entry name" value="CRAL/TRIO domain"/>
    <property type="match status" value="1"/>
</dbReference>
<dbReference type="InterPro" id="IPR036865">
    <property type="entry name" value="CRAL-TRIO_dom_sf"/>
</dbReference>
<keyword evidence="3" id="KW-1185">Reference proteome</keyword>
<dbReference type="PANTHER" id="PTHR10174:SF208">
    <property type="entry name" value="CRAL-TRIO DOMAIN-CONTAINING PROTEIN DDB_G0278031"/>
    <property type="match status" value="1"/>
</dbReference>
<organism evidence="2 3">
    <name type="scientific">Thalassiosira pseudonana</name>
    <name type="common">Marine diatom</name>
    <name type="synonym">Cyclotella nana</name>
    <dbReference type="NCBI Taxonomy" id="35128"/>
    <lineage>
        <taxon>Eukaryota</taxon>
        <taxon>Sar</taxon>
        <taxon>Stramenopiles</taxon>
        <taxon>Ochrophyta</taxon>
        <taxon>Bacillariophyta</taxon>
        <taxon>Coscinodiscophyceae</taxon>
        <taxon>Thalassiosirophycidae</taxon>
        <taxon>Thalassiosirales</taxon>
        <taxon>Thalassiosiraceae</taxon>
        <taxon>Thalassiosira</taxon>
    </lineage>
</organism>
<dbReference type="HOGENOM" id="CLU_971418_0_0_1"/>
<evidence type="ECO:0000313" key="2">
    <source>
        <dbReference type="EMBL" id="EED93469.1"/>
    </source>
</evidence>
<reference evidence="2 3" key="1">
    <citation type="journal article" date="2004" name="Science">
        <title>The genome of the diatom Thalassiosira pseudonana: ecology, evolution, and metabolism.</title>
        <authorList>
            <person name="Armbrust E.V."/>
            <person name="Berges J.A."/>
            <person name="Bowler C."/>
            <person name="Green B.R."/>
            <person name="Martinez D."/>
            <person name="Putnam N.H."/>
            <person name="Zhou S."/>
            <person name="Allen A.E."/>
            <person name="Apt K.E."/>
            <person name="Bechner M."/>
            <person name="Brzezinski M.A."/>
            <person name="Chaal B.K."/>
            <person name="Chiovitti A."/>
            <person name="Davis A.K."/>
            <person name="Demarest M.S."/>
            <person name="Detter J.C."/>
            <person name="Glavina T."/>
            <person name="Goodstein D."/>
            <person name="Hadi M.Z."/>
            <person name="Hellsten U."/>
            <person name="Hildebrand M."/>
            <person name="Jenkins B.D."/>
            <person name="Jurka J."/>
            <person name="Kapitonov V.V."/>
            <person name="Kroger N."/>
            <person name="Lau W.W."/>
            <person name="Lane T.W."/>
            <person name="Larimer F.W."/>
            <person name="Lippmeier J.C."/>
            <person name="Lucas S."/>
            <person name="Medina M."/>
            <person name="Montsant A."/>
            <person name="Obornik M."/>
            <person name="Parker M.S."/>
            <person name="Palenik B."/>
            <person name="Pazour G.J."/>
            <person name="Richardson P.M."/>
            <person name="Rynearson T.A."/>
            <person name="Saito M.A."/>
            <person name="Schwartz D.C."/>
            <person name="Thamatrakoln K."/>
            <person name="Valentin K."/>
            <person name="Vardi A."/>
            <person name="Wilkerson F.P."/>
            <person name="Rokhsar D.S."/>
        </authorList>
    </citation>
    <scope>NUCLEOTIDE SEQUENCE [LARGE SCALE GENOMIC DNA]</scope>
    <source>
        <strain evidence="2 3">CCMP1335</strain>
    </source>
</reference>
<dbReference type="KEGG" id="tps:THAPSDRAFT_22409"/>
<dbReference type="GO" id="GO:1902936">
    <property type="term" value="F:phosphatidylinositol bisphosphate binding"/>
    <property type="evidence" value="ECO:0000318"/>
    <property type="project" value="GO_Central"/>
</dbReference>
<proteinExistence type="predicted"/>
<gene>
    <name evidence="2" type="ORF">THAPSDRAFT_22409</name>
</gene>
<dbReference type="PANTHER" id="PTHR10174">
    <property type="entry name" value="ALPHA-TOCOPHEROL TRANSFER PROTEIN-RELATED"/>
    <property type="match status" value="1"/>
</dbReference>
<protein>
    <recommendedName>
        <fullName evidence="4">CRAL-TRIO domain-containing protein</fullName>
    </recommendedName>
</protein>
<dbReference type="EMBL" id="CM000641">
    <property type="protein sequence ID" value="EED93469.1"/>
    <property type="molecule type" value="Genomic_DNA"/>
</dbReference>
<dbReference type="Gene3D" id="3.40.525.10">
    <property type="entry name" value="CRAL-TRIO lipid binding domain"/>
    <property type="match status" value="1"/>
</dbReference>
<dbReference type="InParanoid" id="B8C073"/>
<dbReference type="PaxDb" id="35128-Thaps22409"/>
<dbReference type="AlphaFoldDB" id="B8C073"/>
<feature type="region of interest" description="Disordered" evidence="1">
    <location>
        <begin position="128"/>
        <end position="215"/>
    </location>
</feature>
<sequence>MAMEDPSARENGFVLLVHPGNCDEEQVDRDLIAKGASLLGNVFPIQWKAIHLCRPCPYYNTYFPLIKLLFPRHMERNVMIHLGTDEEILETMGQHSLPRDRLPSVFGGGEVLDYPGWAFTRKVMEDETAAPSLGSSPQMSSSSALCGEPEKLNPRLSGPASSTGTASRSPQSSGGNFSPSSVGSDNYSKASANSDDLGSTTSSGKAIRPGRKGDVRMHRAVTAKLEQSDMPLVEALQLGGFTFDGVNENGKPHHEVFDQDGVSLMQRKNQLLRRVRVEKKKDEKSDS</sequence>
<name>B8C073_THAPS</name>
<feature type="compositionally biased region" description="Polar residues" evidence="1">
    <location>
        <begin position="159"/>
        <end position="204"/>
    </location>
</feature>
<reference evidence="2 3" key="2">
    <citation type="journal article" date="2008" name="Nature">
        <title>The Phaeodactylum genome reveals the evolutionary history of diatom genomes.</title>
        <authorList>
            <person name="Bowler C."/>
            <person name="Allen A.E."/>
            <person name="Badger J.H."/>
            <person name="Grimwood J."/>
            <person name="Jabbari K."/>
            <person name="Kuo A."/>
            <person name="Maheswari U."/>
            <person name="Martens C."/>
            <person name="Maumus F."/>
            <person name="Otillar R.P."/>
            <person name="Rayko E."/>
            <person name="Salamov A."/>
            <person name="Vandepoele K."/>
            <person name="Beszteri B."/>
            <person name="Gruber A."/>
            <person name="Heijde M."/>
            <person name="Katinka M."/>
            <person name="Mock T."/>
            <person name="Valentin K."/>
            <person name="Verret F."/>
            <person name="Berges J.A."/>
            <person name="Brownlee C."/>
            <person name="Cadoret J.P."/>
            <person name="Chiovitti A."/>
            <person name="Choi C.J."/>
            <person name="Coesel S."/>
            <person name="De Martino A."/>
            <person name="Detter J.C."/>
            <person name="Durkin C."/>
            <person name="Falciatore A."/>
            <person name="Fournet J."/>
            <person name="Haruta M."/>
            <person name="Huysman M.J."/>
            <person name="Jenkins B.D."/>
            <person name="Jiroutova K."/>
            <person name="Jorgensen R.E."/>
            <person name="Joubert Y."/>
            <person name="Kaplan A."/>
            <person name="Kroger N."/>
            <person name="Kroth P.G."/>
            <person name="La Roche J."/>
            <person name="Lindquist E."/>
            <person name="Lommer M."/>
            <person name="Martin-Jezequel V."/>
            <person name="Lopez P.J."/>
            <person name="Lucas S."/>
            <person name="Mangogna M."/>
            <person name="McGinnis K."/>
            <person name="Medlin L.K."/>
            <person name="Montsant A."/>
            <person name="Oudot-Le Secq M.P."/>
            <person name="Napoli C."/>
            <person name="Obornik M."/>
            <person name="Parker M.S."/>
            <person name="Petit J.L."/>
            <person name="Porcel B.M."/>
            <person name="Poulsen N."/>
            <person name="Robison M."/>
            <person name="Rychlewski L."/>
            <person name="Rynearson T.A."/>
            <person name="Schmutz J."/>
            <person name="Shapiro H."/>
            <person name="Siaut M."/>
            <person name="Stanley M."/>
            <person name="Sussman M.R."/>
            <person name="Taylor A.R."/>
            <person name="Vardi A."/>
            <person name="von Dassow P."/>
            <person name="Vyverman W."/>
            <person name="Willis A."/>
            <person name="Wyrwicz L.S."/>
            <person name="Rokhsar D.S."/>
            <person name="Weissenbach J."/>
            <person name="Armbrust E.V."/>
            <person name="Green B.R."/>
            <person name="Van de Peer Y."/>
            <person name="Grigoriev I.V."/>
        </authorList>
    </citation>
    <scope>NUCLEOTIDE SEQUENCE [LARGE SCALE GENOMIC DNA]</scope>
    <source>
        <strain evidence="2 3">CCMP1335</strain>
    </source>
</reference>
<feature type="compositionally biased region" description="Low complexity" evidence="1">
    <location>
        <begin position="132"/>
        <end position="143"/>
    </location>
</feature>
<evidence type="ECO:0000313" key="3">
    <source>
        <dbReference type="Proteomes" id="UP000001449"/>
    </source>
</evidence>
<evidence type="ECO:0000256" key="1">
    <source>
        <dbReference type="SAM" id="MobiDB-lite"/>
    </source>
</evidence>
<dbReference type="RefSeq" id="XP_002289932.1">
    <property type="nucleotide sequence ID" value="XM_002289896.1"/>
</dbReference>